<dbReference type="Pfam" id="PF00702">
    <property type="entry name" value="Hydrolase"/>
    <property type="match status" value="1"/>
</dbReference>
<dbReference type="PANTHER" id="PTHR43434:SF1">
    <property type="entry name" value="PHOSPHOGLYCOLATE PHOSPHATASE"/>
    <property type="match status" value="1"/>
</dbReference>
<dbReference type="EMBL" id="JAMQAW010000104">
    <property type="protein sequence ID" value="MCM2394257.1"/>
    <property type="molecule type" value="Genomic_DNA"/>
</dbReference>
<dbReference type="SUPFAM" id="SSF56784">
    <property type="entry name" value="HAD-like"/>
    <property type="match status" value="1"/>
</dbReference>
<proteinExistence type="predicted"/>
<dbReference type="InterPro" id="IPR023214">
    <property type="entry name" value="HAD_sf"/>
</dbReference>
<accession>A0ABT0V0A0</accession>
<organism evidence="1 2">
    <name type="scientific">Streptomyces albipurpureus</name>
    <dbReference type="NCBI Taxonomy" id="2897419"/>
    <lineage>
        <taxon>Bacteria</taxon>
        <taxon>Bacillati</taxon>
        <taxon>Actinomycetota</taxon>
        <taxon>Actinomycetes</taxon>
        <taxon>Kitasatosporales</taxon>
        <taxon>Streptomycetaceae</taxon>
        <taxon>Streptomyces</taxon>
    </lineage>
</organism>
<comment type="caution">
    <text evidence="1">The sequence shown here is derived from an EMBL/GenBank/DDBJ whole genome shotgun (WGS) entry which is preliminary data.</text>
</comment>
<evidence type="ECO:0000313" key="2">
    <source>
        <dbReference type="Proteomes" id="UP001431429"/>
    </source>
</evidence>
<name>A0ABT0V0A0_9ACTN</name>
<dbReference type="PANTHER" id="PTHR43434">
    <property type="entry name" value="PHOSPHOGLYCOLATE PHOSPHATASE"/>
    <property type="match status" value="1"/>
</dbReference>
<protein>
    <submittedName>
        <fullName evidence="1">HAD hydrolase-like protein</fullName>
    </submittedName>
</protein>
<reference evidence="1" key="1">
    <citation type="submission" date="2022-06" db="EMBL/GenBank/DDBJ databases">
        <title>Genome public.</title>
        <authorList>
            <person name="Sun Q."/>
        </authorList>
    </citation>
    <scope>NUCLEOTIDE SEQUENCE</scope>
    <source>
        <strain evidence="1">CWNU-1</strain>
    </source>
</reference>
<dbReference type="InterPro" id="IPR036412">
    <property type="entry name" value="HAD-like_sf"/>
</dbReference>
<dbReference type="Proteomes" id="UP001431429">
    <property type="component" value="Unassembled WGS sequence"/>
</dbReference>
<dbReference type="RefSeq" id="WP_250924535.1">
    <property type="nucleotide sequence ID" value="NZ_JAMQAW010000104.1"/>
</dbReference>
<sequence length="251" mass="26685">MTGSPSAAATDLFAAAKCVLFDFDGPICRLFAHHPAPVVAAGLRDWVERRVPGGVPVEQGDEGDPLALLRAVADRHPDGPLVQELERRLTEQELRAALTAQPTEGANALIRGLHEAGFRLAVTTNNAPDAARRYLARVGLSEYFGGHVHGRVPRGPQLMKPDPHCLRSALATTGSTSQESLMIGDSVADGEAAARLGVSFLGYARDEARRERLHRAGAVVVVSSMVELLPLLDGLEPGLPWDGQPSSTNSL</sequence>
<keyword evidence="2" id="KW-1185">Reference proteome</keyword>
<gene>
    <name evidence="1" type="ORF">NBG84_39335</name>
</gene>
<evidence type="ECO:0000313" key="1">
    <source>
        <dbReference type="EMBL" id="MCM2394257.1"/>
    </source>
</evidence>
<dbReference type="Gene3D" id="3.40.50.1000">
    <property type="entry name" value="HAD superfamily/HAD-like"/>
    <property type="match status" value="1"/>
</dbReference>
<dbReference type="InterPro" id="IPR050155">
    <property type="entry name" value="HAD-like_hydrolase_sf"/>
</dbReference>